<dbReference type="AlphaFoldDB" id="A0A0B1T7Z0"/>
<protein>
    <submittedName>
        <fullName evidence="1">Uncharacterized protein</fullName>
    </submittedName>
</protein>
<proteinExistence type="predicted"/>
<organism evidence="1 2">
    <name type="scientific">Oesophagostomum dentatum</name>
    <name type="common">Nodular worm</name>
    <dbReference type="NCBI Taxonomy" id="61180"/>
    <lineage>
        <taxon>Eukaryota</taxon>
        <taxon>Metazoa</taxon>
        <taxon>Ecdysozoa</taxon>
        <taxon>Nematoda</taxon>
        <taxon>Chromadorea</taxon>
        <taxon>Rhabditida</taxon>
        <taxon>Rhabditina</taxon>
        <taxon>Rhabditomorpha</taxon>
        <taxon>Strongyloidea</taxon>
        <taxon>Strongylidae</taxon>
        <taxon>Oesophagostomum</taxon>
    </lineage>
</organism>
<dbReference type="Proteomes" id="UP000053660">
    <property type="component" value="Unassembled WGS sequence"/>
</dbReference>
<evidence type="ECO:0000313" key="2">
    <source>
        <dbReference type="Proteomes" id="UP000053660"/>
    </source>
</evidence>
<evidence type="ECO:0000313" key="1">
    <source>
        <dbReference type="EMBL" id="KHJ93628.1"/>
    </source>
</evidence>
<gene>
    <name evidence="1" type="ORF">OESDEN_06457</name>
</gene>
<name>A0A0B1T7Z0_OESDE</name>
<accession>A0A0B1T7Z0</accession>
<keyword evidence="2" id="KW-1185">Reference proteome</keyword>
<dbReference type="EMBL" id="KN550681">
    <property type="protein sequence ID" value="KHJ93628.1"/>
    <property type="molecule type" value="Genomic_DNA"/>
</dbReference>
<sequence length="62" mass="7332">MRGALTVWQKSIGVFGDCLPQYALFQKPIIIMTCINHRRDPEWRNIYQRLHGYQNIMSIPVL</sequence>
<reference evidence="1 2" key="1">
    <citation type="submission" date="2014-03" db="EMBL/GenBank/DDBJ databases">
        <title>Draft genome of the hookworm Oesophagostomum dentatum.</title>
        <authorList>
            <person name="Mitreva M."/>
        </authorList>
    </citation>
    <scope>NUCLEOTIDE SEQUENCE [LARGE SCALE GENOMIC DNA]</scope>
    <source>
        <strain evidence="1 2">OD-Hann</strain>
    </source>
</reference>